<accession>A0ABV8CBN0</accession>
<keyword evidence="2" id="KW-1185">Reference proteome</keyword>
<evidence type="ECO:0008006" key="3">
    <source>
        <dbReference type="Google" id="ProtNLM"/>
    </source>
</evidence>
<comment type="caution">
    <text evidence="1">The sequence shown here is derived from an EMBL/GenBank/DDBJ whole genome shotgun (WGS) entry which is preliminary data.</text>
</comment>
<organism evidence="1 2">
    <name type="scientific">Legionella dresdenensis</name>
    <dbReference type="NCBI Taxonomy" id="450200"/>
    <lineage>
        <taxon>Bacteria</taxon>
        <taxon>Pseudomonadati</taxon>
        <taxon>Pseudomonadota</taxon>
        <taxon>Gammaproteobacteria</taxon>
        <taxon>Legionellales</taxon>
        <taxon>Legionellaceae</taxon>
        <taxon>Legionella</taxon>
    </lineage>
</organism>
<evidence type="ECO:0000313" key="1">
    <source>
        <dbReference type="EMBL" id="MFC3907693.1"/>
    </source>
</evidence>
<proteinExistence type="predicted"/>
<name>A0ABV8CBN0_9GAMM</name>
<evidence type="ECO:0000313" key="2">
    <source>
        <dbReference type="Proteomes" id="UP001595758"/>
    </source>
</evidence>
<gene>
    <name evidence="1" type="ORF">ACFORL_01185</name>
</gene>
<protein>
    <recommendedName>
        <fullName evidence="3">Response regulatory domain-containing protein</fullName>
    </recommendedName>
</protein>
<sequence>MLTIVFVDDKRFYHHAFSKLLYSTLSKEGYKCDLVCFDNALSAIQYFSEKYFSNNRTSHIVILDGHLHSNAIGPHGPDIASRIVNDDNKDLIVSFSDNDAMTAEFSKILGDTHTKLPKQLSSCVINEKILPLVRTILEPALANHSPETLKLQR</sequence>
<dbReference type="RefSeq" id="WP_382340286.1">
    <property type="nucleotide sequence ID" value="NZ_JBHSAB010000001.1"/>
</dbReference>
<reference evidence="2" key="1">
    <citation type="journal article" date="2019" name="Int. J. Syst. Evol. Microbiol.">
        <title>The Global Catalogue of Microorganisms (GCM) 10K type strain sequencing project: providing services to taxonomists for standard genome sequencing and annotation.</title>
        <authorList>
            <consortium name="The Broad Institute Genomics Platform"/>
            <consortium name="The Broad Institute Genome Sequencing Center for Infectious Disease"/>
            <person name="Wu L."/>
            <person name="Ma J."/>
        </authorList>
    </citation>
    <scope>NUCLEOTIDE SEQUENCE [LARGE SCALE GENOMIC DNA]</scope>
    <source>
        <strain evidence="2">CCUG 59858</strain>
    </source>
</reference>
<dbReference type="Proteomes" id="UP001595758">
    <property type="component" value="Unassembled WGS sequence"/>
</dbReference>
<dbReference type="EMBL" id="JBHSAB010000001">
    <property type="protein sequence ID" value="MFC3907693.1"/>
    <property type="molecule type" value="Genomic_DNA"/>
</dbReference>